<dbReference type="InterPro" id="IPR036291">
    <property type="entry name" value="NAD(P)-bd_dom_sf"/>
</dbReference>
<accession>A0A1A0DAZ2</accession>
<proteinExistence type="inferred from homology"/>
<dbReference type="PANTHER" id="PTHR42879">
    <property type="entry name" value="3-OXOACYL-(ACYL-CARRIER-PROTEIN) REDUCTASE"/>
    <property type="match status" value="1"/>
</dbReference>
<evidence type="ECO:0000313" key="2">
    <source>
        <dbReference type="EMBL" id="OAZ72001.1"/>
    </source>
</evidence>
<dbReference type="Pfam" id="PF00106">
    <property type="entry name" value="adh_short"/>
    <property type="match status" value="1"/>
</dbReference>
<reference evidence="2 3" key="1">
    <citation type="submission" date="2016-05" db="EMBL/GenBank/DDBJ databases">
        <title>Genome sequencing of Acetobacter pasteurianus strain SRCM100623.</title>
        <authorList>
            <person name="Song Y.R."/>
        </authorList>
    </citation>
    <scope>NUCLEOTIDE SEQUENCE [LARGE SCALE GENOMIC DNA]</scope>
    <source>
        <strain evidence="2 3">SRCM100623</strain>
    </source>
</reference>
<name>A0A1A0DAZ2_ACEPA</name>
<dbReference type="SUPFAM" id="SSF51735">
    <property type="entry name" value="NAD(P)-binding Rossmann-fold domains"/>
    <property type="match status" value="1"/>
</dbReference>
<dbReference type="PANTHER" id="PTHR42879:SF2">
    <property type="entry name" value="3-OXOACYL-[ACYL-CARRIER-PROTEIN] REDUCTASE FABG"/>
    <property type="match status" value="1"/>
</dbReference>
<evidence type="ECO:0000256" key="1">
    <source>
        <dbReference type="ARBA" id="ARBA00006484"/>
    </source>
</evidence>
<comment type="caution">
    <text evidence="2">The sequence shown here is derived from an EMBL/GenBank/DDBJ whole genome shotgun (WGS) entry which is preliminary data.</text>
</comment>
<organism evidence="2 3">
    <name type="scientific">Acetobacter pasteurianus</name>
    <name type="common">Acetobacter turbidans</name>
    <dbReference type="NCBI Taxonomy" id="438"/>
    <lineage>
        <taxon>Bacteria</taxon>
        <taxon>Pseudomonadati</taxon>
        <taxon>Pseudomonadota</taxon>
        <taxon>Alphaproteobacteria</taxon>
        <taxon>Acetobacterales</taxon>
        <taxon>Acetobacteraceae</taxon>
        <taxon>Acetobacter</taxon>
    </lineage>
</organism>
<protein>
    <recommendedName>
        <fullName evidence="4">3-oxoacyl-[acyl-carrier-protein] reductase</fullName>
    </recommendedName>
</protein>
<comment type="similarity">
    <text evidence="1">Belongs to the short-chain dehydrogenases/reductases (SDR) family.</text>
</comment>
<dbReference type="Proteomes" id="UP000093796">
    <property type="component" value="Unassembled WGS sequence"/>
</dbReference>
<dbReference type="InterPro" id="IPR050259">
    <property type="entry name" value="SDR"/>
</dbReference>
<evidence type="ECO:0000313" key="3">
    <source>
        <dbReference type="Proteomes" id="UP000093796"/>
    </source>
</evidence>
<gene>
    <name evidence="2" type="ORF">SRCM100623_02021</name>
</gene>
<dbReference type="InterPro" id="IPR002347">
    <property type="entry name" value="SDR_fam"/>
</dbReference>
<dbReference type="Gene3D" id="3.40.50.720">
    <property type="entry name" value="NAD(P)-binding Rossmann-like Domain"/>
    <property type="match status" value="1"/>
</dbReference>
<dbReference type="PATRIC" id="fig|438.15.peg.2246"/>
<dbReference type="EMBL" id="LYUD01000107">
    <property type="protein sequence ID" value="OAZ72001.1"/>
    <property type="molecule type" value="Genomic_DNA"/>
</dbReference>
<sequence>MNQKYVALVTGANRGIGYSIAKQLIAAGIDVIGTYYTNEAEAQAAKTALSTDTAKLRMLKLDISDYTTFATFTA</sequence>
<evidence type="ECO:0008006" key="4">
    <source>
        <dbReference type="Google" id="ProtNLM"/>
    </source>
</evidence>
<dbReference type="AlphaFoldDB" id="A0A1A0DAZ2"/>